<dbReference type="OrthoDB" id="9806213at2"/>
<comment type="caution">
    <text evidence="2">The sequence shown here is derived from an EMBL/GenBank/DDBJ whole genome shotgun (WGS) entry which is preliminary data.</text>
</comment>
<proteinExistence type="predicted"/>
<dbReference type="InterPro" id="IPR018891">
    <property type="entry name" value="AIPR_C"/>
</dbReference>
<reference evidence="2 3" key="1">
    <citation type="submission" date="2019-05" db="EMBL/GenBank/DDBJ databases">
        <authorList>
            <person name="Qu J.-H."/>
        </authorList>
    </citation>
    <scope>NUCLEOTIDE SEQUENCE [LARGE SCALE GENOMIC DNA]</scope>
    <source>
        <strain evidence="2 3">Z12</strain>
    </source>
</reference>
<sequence length="596" mass="67510">MSSLSNSHLDLLKAELKYAFVPHLPPLLEEKPQDQQEGKNLSRAFSAFALASICEISPELACKSVVDDFGDNGIDAIFYHAQQDTLYLVQSKLKASEMFKQEDAMSFCQGVQKLMRQDIEAFNKHVKDRQSEIEQVIDNCNAIKLIIAYVGEGISNPAINVLNDLFDQEKFLDERLVRPFIKFDAAQVYNNLLDRKALPKINVDLKISSYGSVQFPKITFFGLIPLIALVKLHNDYESSLYEKNIRSFLGQKTDVNIAIRNTLFETPLDFLYFHNGVAALCDEIKTKSARNNEKNLRIRGLSIINGAQTIASAAQFLKDHPEADITAAKVFITLIKSSSDSEFGKKVTKARNHQNSVAIYNFAALDDIQERLRKELAFLKYTYIYKAGIYEGVTDVAYLHINEAASALALFSTDPRFVITLKREPSILLNIDSEQYKHIFSSVTSQQIIDAVCFLRYIQVRINSEVSSSQNPHDRLIYKHGAFAIGWILAKQIFQQQAGHAIMDGSKLEAQLSVPFDELRQVFLDETKKQLLYKGPLAFFKSQTDVIPLLITVLIKHFKLGDDQIIKKKTQRPGQPYQMDLFDYLIKKAPQIGNLT</sequence>
<organism evidence="2 3">
    <name type="scientific">Dyadobacter sediminis</name>
    <dbReference type="NCBI Taxonomy" id="1493691"/>
    <lineage>
        <taxon>Bacteria</taxon>
        <taxon>Pseudomonadati</taxon>
        <taxon>Bacteroidota</taxon>
        <taxon>Cytophagia</taxon>
        <taxon>Cytophagales</taxon>
        <taxon>Spirosomataceae</taxon>
        <taxon>Dyadobacter</taxon>
    </lineage>
</organism>
<dbReference type="AlphaFoldDB" id="A0A5R9K697"/>
<evidence type="ECO:0000313" key="3">
    <source>
        <dbReference type="Proteomes" id="UP000309788"/>
    </source>
</evidence>
<keyword evidence="3" id="KW-1185">Reference proteome</keyword>
<feature type="domain" description="Abortive phage infection protein C-terminal" evidence="1">
    <location>
        <begin position="241"/>
        <end position="468"/>
    </location>
</feature>
<name>A0A5R9K697_9BACT</name>
<protein>
    <submittedName>
        <fullName evidence="2">Abortive phage resistance protein</fullName>
    </submittedName>
</protein>
<accession>A0A5R9K697</accession>
<dbReference type="Proteomes" id="UP000309788">
    <property type="component" value="Unassembled WGS sequence"/>
</dbReference>
<evidence type="ECO:0000313" key="2">
    <source>
        <dbReference type="EMBL" id="TLU89315.1"/>
    </source>
</evidence>
<dbReference type="RefSeq" id="WP_138283449.1">
    <property type="nucleotide sequence ID" value="NZ_BMGE01000004.1"/>
</dbReference>
<evidence type="ECO:0000259" key="1">
    <source>
        <dbReference type="Pfam" id="PF10592"/>
    </source>
</evidence>
<dbReference type="Pfam" id="PF10592">
    <property type="entry name" value="AIPR"/>
    <property type="match status" value="1"/>
</dbReference>
<dbReference type="EMBL" id="VCEI01000030">
    <property type="protein sequence ID" value="TLU89315.1"/>
    <property type="molecule type" value="Genomic_DNA"/>
</dbReference>
<gene>
    <name evidence="2" type="ORF">FEM55_21425</name>
</gene>